<dbReference type="InterPro" id="IPR050857">
    <property type="entry name" value="D-2-hydroxyacid_DH"/>
</dbReference>
<feature type="domain" description="D-isomer specific 2-hydroxyacid dehydrogenase catalytic" evidence="5">
    <location>
        <begin position="24"/>
        <end position="287"/>
    </location>
</feature>
<keyword evidence="2 4" id="KW-0560">Oxidoreductase</keyword>
<accession>A0A2X0IE63</accession>
<dbReference type="InterPro" id="IPR036291">
    <property type="entry name" value="NAD(P)-bd_dom_sf"/>
</dbReference>
<dbReference type="PANTHER" id="PTHR42789:SF1">
    <property type="entry name" value="D-ISOMER SPECIFIC 2-HYDROXYACID DEHYDROGENASE FAMILY PROTEIN (AFU_ORTHOLOGUE AFUA_6G10090)"/>
    <property type="match status" value="1"/>
</dbReference>
<protein>
    <submittedName>
        <fullName evidence="7">Phosphoglycerate dehydrogenase</fullName>
    </submittedName>
</protein>
<dbReference type="AlphaFoldDB" id="A0A2X0IE63"/>
<comment type="caution">
    <text evidence="7">The sequence shown here is derived from an EMBL/GenBank/DDBJ whole genome shotgun (WGS) entry which is preliminary data.</text>
</comment>
<dbReference type="SUPFAM" id="SSF51735">
    <property type="entry name" value="NAD(P)-binding Rossmann-fold domains"/>
    <property type="match status" value="1"/>
</dbReference>
<name>A0A2X0IE63_9ACTN</name>
<comment type="similarity">
    <text evidence="1 4">Belongs to the D-isomer specific 2-hydroxyacid dehydrogenase family.</text>
</comment>
<evidence type="ECO:0000313" key="7">
    <source>
        <dbReference type="EMBL" id="RAG81913.1"/>
    </source>
</evidence>
<evidence type="ECO:0000313" key="8">
    <source>
        <dbReference type="Proteomes" id="UP000248889"/>
    </source>
</evidence>
<dbReference type="Gene3D" id="3.40.50.720">
    <property type="entry name" value="NAD(P)-binding Rossmann-like Domain"/>
    <property type="match status" value="2"/>
</dbReference>
<evidence type="ECO:0000259" key="5">
    <source>
        <dbReference type="Pfam" id="PF00389"/>
    </source>
</evidence>
<dbReference type="SUPFAM" id="SSF52283">
    <property type="entry name" value="Formate/glycerate dehydrogenase catalytic domain-like"/>
    <property type="match status" value="1"/>
</dbReference>
<dbReference type="Pfam" id="PF02826">
    <property type="entry name" value="2-Hacid_dh_C"/>
    <property type="match status" value="1"/>
</dbReference>
<dbReference type="Proteomes" id="UP000248889">
    <property type="component" value="Unassembled WGS sequence"/>
</dbReference>
<evidence type="ECO:0000256" key="4">
    <source>
        <dbReference type="RuleBase" id="RU003719"/>
    </source>
</evidence>
<evidence type="ECO:0000259" key="6">
    <source>
        <dbReference type="Pfam" id="PF02826"/>
    </source>
</evidence>
<dbReference type="OrthoDB" id="4324715at2"/>
<dbReference type="GO" id="GO:0016616">
    <property type="term" value="F:oxidoreductase activity, acting on the CH-OH group of donors, NAD or NADP as acceptor"/>
    <property type="evidence" value="ECO:0007669"/>
    <property type="project" value="InterPro"/>
</dbReference>
<keyword evidence="8" id="KW-1185">Reference proteome</keyword>
<evidence type="ECO:0000256" key="3">
    <source>
        <dbReference type="ARBA" id="ARBA00023027"/>
    </source>
</evidence>
<dbReference type="InterPro" id="IPR006139">
    <property type="entry name" value="D-isomer_2_OHA_DH_cat_dom"/>
</dbReference>
<gene>
    <name evidence="7" type="ORF">DN069_30285</name>
</gene>
<dbReference type="GO" id="GO:0051287">
    <property type="term" value="F:NAD binding"/>
    <property type="evidence" value="ECO:0007669"/>
    <property type="project" value="InterPro"/>
</dbReference>
<keyword evidence="3" id="KW-0520">NAD</keyword>
<dbReference type="PANTHER" id="PTHR42789">
    <property type="entry name" value="D-ISOMER SPECIFIC 2-HYDROXYACID DEHYDROGENASE FAMILY PROTEIN (AFU_ORTHOLOGUE AFUA_6G10090)"/>
    <property type="match status" value="1"/>
</dbReference>
<feature type="domain" description="D-isomer specific 2-hydroxyacid dehydrogenase NAD-binding" evidence="6">
    <location>
        <begin position="107"/>
        <end position="277"/>
    </location>
</feature>
<organism evidence="7 8">
    <name type="scientific">Streptacidiphilus pinicola</name>
    <dbReference type="NCBI Taxonomy" id="2219663"/>
    <lineage>
        <taxon>Bacteria</taxon>
        <taxon>Bacillati</taxon>
        <taxon>Actinomycetota</taxon>
        <taxon>Actinomycetes</taxon>
        <taxon>Kitasatosporales</taxon>
        <taxon>Streptomycetaceae</taxon>
        <taxon>Streptacidiphilus</taxon>
    </lineage>
</organism>
<dbReference type="EMBL" id="QKYN01000132">
    <property type="protein sequence ID" value="RAG81913.1"/>
    <property type="molecule type" value="Genomic_DNA"/>
</dbReference>
<dbReference type="InterPro" id="IPR006140">
    <property type="entry name" value="D-isomer_DH_NAD-bd"/>
</dbReference>
<evidence type="ECO:0000256" key="2">
    <source>
        <dbReference type="ARBA" id="ARBA00023002"/>
    </source>
</evidence>
<proteinExistence type="inferred from homology"/>
<reference evidence="7 8" key="1">
    <citation type="submission" date="2018-06" db="EMBL/GenBank/DDBJ databases">
        <title>Streptacidiphilus pinicola sp. nov., isolated from pine grove soil.</title>
        <authorList>
            <person name="Roh S.G."/>
            <person name="Park S."/>
            <person name="Kim M.-K."/>
            <person name="Yun B.-R."/>
            <person name="Park J."/>
            <person name="Kim M.J."/>
            <person name="Kim Y.S."/>
            <person name="Kim S.B."/>
        </authorList>
    </citation>
    <scope>NUCLEOTIDE SEQUENCE [LARGE SCALE GENOMIC DNA]</scope>
    <source>
        <strain evidence="7 8">MMS16-CNU450</strain>
    </source>
</reference>
<evidence type="ECO:0000256" key="1">
    <source>
        <dbReference type="ARBA" id="ARBA00005854"/>
    </source>
</evidence>
<dbReference type="Pfam" id="PF00389">
    <property type="entry name" value="2-Hacid_dh"/>
    <property type="match status" value="1"/>
</dbReference>
<sequence length="307" mass="31949">MPDATGYPRLAELVRGCPDGDRVELFAERARTERELADRIRGSADVLQFFHGTPLRAEALLAARPARVLVAGPAGGAVDLDAARSAGIHVYDTPGLAAATVAEFTLTLLLALARRLPAGVGAGTAWRPTAGRDLAGRLLGVVGWGAIGSAVARLALGIGMRVAAWSPSLDAATAHTAGVQRLELDELLAAADAVSLHLRSAPGTDGIVDARRLALLGPHALLVNTARAALVDMAELRRRLTAGALGGVALDVFDVEPLPEDDLLRTHPAALLTPHMAWMTDDAVGRFLAAAIAFGVHGDDSRVRRLA</sequence>